<dbReference type="AlphaFoldDB" id="A0A8B9K7J6"/>
<reference evidence="3" key="1">
    <citation type="submission" date="2025-08" db="UniProtKB">
        <authorList>
            <consortium name="Ensembl"/>
        </authorList>
    </citation>
    <scope>IDENTIFICATION</scope>
</reference>
<dbReference type="Pfam" id="PF12796">
    <property type="entry name" value="Ank_2"/>
    <property type="match status" value="1"/>
</dbReference>
<proteinExistence type="predicted"/>
<dbReference type="Proteomes" id="UP000694621">
    <property type="component" value="Unplaced"/>
</dbReference>
<dbReference type="InterPro" id="IPR036770">
    <property type="entry name" value="Ankyrin_rpt-contain_sf"/>
</dbReference>
<dbReference type="InterPro" id="IPR002110">
    <property type="entry name" value="Ankyrin_rpt"/>
</dbReference>
<dbReference type="Ensembl" id="ENSAMXT00005035692.1">
    <property type="protein sequence ID" value="ENSAMXP00005032652.1"/>
    <property type="gene ID" value="ENSAMXG00005015896.1"/>
</dbReference>
<keyword evidence="2" id="KW-0040">ANK repeat</keyword>
<evidence type="ECO:0000313" key="4">
    <source>
        <dbReference type="Proteomes" id="UP000694621"/>
    </source>
</evidence>
<name>A0A8B9K7J6_ASTMX</name>
<dbReference type="Gene3D" id="1.25.40.20">
    <property type="entry name" value="Ankyrin repeat-containing domain"/>
    <property type="match status" value="1"/>
</dbReference>
<evidence type="ECO:0000313" key="3">
    <source>
        <dbReference type="Ensembl" id="ENSAMXP00005032652.1"/>
    </source>
</evidence>
<dbReference type="SMART" id="SM00248">
    <property type="entry name" value="ANK"/>
    <property type="match status" value="3"/>
</dbReference>
<sequence length="122" mass="13413">MESFYLRAGFWCPVSQHETRRTPECSAFWSHILKAVSTGDLSLLQALLKETVISDRNSSIDTLLHIAADHGQVAVINFLAGADIHAKDQASKTPQHLAAQNGHRNTVKSLIAEEYVISCEPS</sequence>
<dbReference type="PANTHER" id="PTHR24198:SF165">
    <property type="entry name" value="ANKYRIN REPEAT-CONTAINING PROTEIN-RELATED"/>
    <property type="match status" value="1"/>
</dbReference>
<keyword evidence="1" id="KW-0677">Repeat</keyword>
<evidence type="ECO:0000256" key="1">
    <source>
        <dbReference type="ARBA" id="ARBA00022737"/>
    </source>
</evidence>
<accession>A0A8B9K7J6</accession>
<organism evidence="3 4">
    <name type="scientific">Astyanax mexicanus</name>
    <name type="common">Blind cave fish</name>
    <name type="synonym">Astyanax fasciatus mexicanus</name>
    <dbReference type="NCBI Taxonomy" id="7994"/>
    <lineage>
        <taxon>Eukaryota</taxon>
        <taxon>Metazoa</taxon>
        <taxon>Chordata</taxon>
        <taxon>Craniata</taxon>
        <taxon>Vertebrata</taxon>
        <taxon>Euteleostomi</taxon>
        <taxon>Actinopterygii</taxon>
        <taxon>Neopterygii</taxon>
        <taxon>Teleostei</taxon>
        <taxon>Ostariophysi</taxon>
        <taxon>Characiformes</taxon>
        <taxon>Characoidei</taxon>
        <taxon>Acestrorhamphidae</taxon>
        <taxon>Acestrorhamphinae</taxon>
        <taxon>Astyanax</taxon>
    </lineage>
</organism>
<protein>
    <submittedName>
        <fullName evidence="3">Uncharacterized protein</fullName>
    </submittedName>
</protein>
<evidence type="ECO:0000256" key="2">
    <source>
        <dbReference type="ARBA" id="ARBA00023043"/>
    </source>
</evidence>
<dbReference type="PANTHER" id="PTHR24198">
    <property type="entry name" value="ANKYRIN REPEAT AND PROTEIN KINASE DOMAIN-CONTAINING PROTEIN"/>
    <property type="match status" value="1"/>
</dbReference>
<dbReference type="SUPFAM" id="SSF48403">
    <property type="entry name" value="Ankyrin repeat"/>
    <property type="match status" value="1"/>
</dbReference>